<name>A0AAP9ZE72_9GAMM</name>
<proteinExistence type="predicted"/>
<evidence type="ECO:0000313" key="1">
    <source>
        <dbReference type="EMBL" id="QRL04036.1"/>
    </source>
</evidence>
<dbReference type="Proteomes" id="UP000663479">
    <property type="component" value="Chromosome"/>
</dbReference>
<dbReference type="AlphaFoldDB" id="A0AAP9ZE72"/>
<dbReference type="RefSeq" id="WP_186808847.1">
    <property type="nucleotide sequence ID" value="NZ_BJUL01000011.1"/>
</dbReference>
<dbReference type="EMBL" id="CP066539">
    <property type="protein sequence ID" value="QRL04036.1"/>
    <property type="molecule type" value="Genomic_DNA"/>
</dbReference>
<sequence length="45" mass="5175">MFSFSGELTQREVAIQLLFQGEYSRAELAGKLRRKPFQLDEIAAE</sequence>
<reference evidence="1" key="1">
    <citation type="submission" date="2020-12" db="EMBL/GenBank/DDBJ databases">
        <title>Genome reconstruction of Halomonas venusta strain DSM 4743.</title>
        <authorList>
            <person name="Aguirre-Garrido J.F."/>
            <person name="Hernandez-Soto L.M."/>
            <person name="Martinez-Abarca F."/>
        </authorList>
    </citation>
    <scope>NUCLEOTIDE SEQUENCE</scope>
    <source>
        <strain evidence="1">4743</strain>
    </source>
</reference>
<evidence type="ECO:0000313" key="2">
    <source>
        <dbReference type="Proteomes" id="UP000663479"/>
    </source>
</evidence>
<accession>A0AAP9ZE72</accession>
<gene>
    <name evidence="1" type="ORF">JDS37_03485</name>
</gene>
<organism evidence="1 2">
    <name type="scientific">Vreelandella venusta</name>
    <dbReference type="NCBI Taxonomy" id="44935"/>
    <lineage>
        <taxon>Bacteria</taxon>
        <taxon>Pseudomonadati</taxon>
        <taxon>Pseudomonadota</taxon>
        <taxon>Gammaproteobacteria</taxon>
        <taxon>Oceanospirillales</taxon>
        <taxon>Halomonadaceae</taxon>
        <taxon>Vreelandella</taxon>
    </lineage>
</organism>
<protein>
    <submittedName>
        <fullName evidence="1">Uncharacterized protein</fullName>
    </submittedName>
</protein>
<dbReference type="InterPro" id="IPR036388">
    <property type="entry name" value="WH-like_DNA-bd_sf"/>
</dbReference>
<dbReference type="Gene3D" id="1.10.10.10">
    <property type="entry name" value="Winged helix-like DNA-binding domain superfamily/Winged helix DNA-binding domain"/>
    <property type="match status" value="1"/>
</dbReference>